<evidence type="ECO:0000256" key="1">
    <source>
        <dbReference type="ARBA" id="ARBA00006432"/>
    </source>
</evidence>
<proteinExistence type="inferred from homology"/>
<evidence type="ECO:0000259" key="3">
    <source>
        <dbReference type="Pfam" id="PF00501"/>
    </source>
</evidence>
<dbReference type="InterPro" id="IPR042099">
    <property type="entry name" value="ANL_N_sf"/>
</dbReference>
<protein>
    <submittedName>
        <fullName evidence="5">AMP-binding protein</fullName>
    </submittedName>
</protein>
<dbReference type="Proteomes" id="UP001156441">
    <property type="component" value="Unassembled WGS sequence"/>
</dbReference>
<dbReference type="PANTHER" id="PTHR43201">
    <property type="entry name" value="ACYL-COA SYNTHETASE"/>
    <property type="match status" value="1"/>
</dbReference>
<dbReference type="Gene3D" id="3.30.300.30">
    <property type="match status" value="1"/>
</dbReference>
<feature type="domain" description="AMP-binding enzyme C-terminal" evidence="4">
    <location>
        <begin position="402"/>
        <end position="475"/>
    </location>
</feature>
<name>A0ABT2J8D4_9PSEU</name>
<dbReference type="Pfam" id="PF13193">
    <property type="entry name" value="AMP-binding_C"/>
    <property type="match status" value="1"/>
</dbReference>
<evidence type="ECO:0000259" key="4">
    <source>
        <dbReference type="Pfam" id="PF13193"/>
    </source>
</evidence>
<comment type="caution">
    <text evidence="5">The sequence shown here is derived from an EMBL/GenBank/DDBJ whole genome shotgun (WGS) entry which is preliminary data.</text>
</comment>
<dbReference type="PANTHER" id="PTHR43201:SF5">
    <property type="entry name" value="MEDIUM-CHAIN ACYL-COA LIGASE ACSF2, MITOCHONDRIAL"/>
    <property type="match status" value="1"/>
</dbReference>
<dbReference type="Pfam" id="PF00501">
    <property type="entry name" value="AMP-binding"/>
    <property type="match status" value="1"/>
</dbReference>
<evidence type="ECO:0000313" key="6">
    <source>
        <dbReference type="Proteomes" id="UP001156441"/>
    </source>
</evidence>
<evidence type="ECO:0000313" key="5">
    <source>
        <dbReference type="EMBL" id="MCT2583539.1"/>
    </source>
</evidence>
<dbReference type="InterPro" id="IPR045851">
    <property type="entry name" value="AMP-bd_C_sf"/>
</dbReference>
<dbReference type="SUPFAM" id="SSF56801">
    <property type="entry name" value="Acetyl-CoA synthetase-like"/>
    <property type="match status" value="1"/>
</dbReference>
<dbReference type="Gene3D" id="3.40.50.12780">
    <property type="entry name" value="N-terminal domain of ligase-like"/>
    <property type="match status" value="1"/>
</dbReference>
<feature type="domain" description="AMP-dependent synthetase/ligase" evidence="3">
    <location>
        <begin position="12"/>
        <end position="351"/>
    </location>
</feature>
<dbReference type="EMBL" id="JAFFZE010000009">
    <property type="protein sequence ID" value="MCT2583539.1"/>
    <property type="molecule type" value="Genomic_DNA"/>
</dbReference>
<organism evidence="5 6">
    <name type="scientific">Actinophytocola gossypii</name>
    <dbReference type="NCBI Taxonomy" id="2812003"/>
    <lineage>
        <taxon>Bacteria</taxon>
        <taxon>Bacillati</taxon>
        <taxon>Actinomycetota</taxon>
        <taxon>Actinomycetes</taxon>
        <taxon>Pseudonocardiales</taxon>
        <taxon>Pseudonocardiaceae</taxon>
    </lineage>
</organism>
<dbReference type="PROSITE" id="PS00455">
    <property type="entry name" value="AMP_BINDING"/>
    <property type="match status" value="1"/>
</dbReference>
<keyword evidence="2" id="KW-0436">Ligase</keyword>
<sequence>MLRHTLVEQLRLNAEAFPDRPAIEVVGGPALSYAGALDRTLVLATAIRRRGDGSPVAILLRNGPDAVLAFLACQLAGVPALPVNSALTASEIDYILDDSAAGVLLHAGPPPPLAPKRPPALIDVSTLDGPGDAWDTFTPSDPADVFVIGYTSGTTGFPKGARYDGAGMYVQYLRWAVHFGITSDSTLLTAGPMFHNSYGGLSILALMVGATNRVLPAFDRRVAHDELAERATFAFLVPSMLTQVLDEWRARDRAPLPSLRCLLSSGAAVDAGLLADAFDAFPGAVVAEAYGWSEGGWVTHEVKTRGAVLPQCVGWPMVGADVALFDADGARCGPGETGEIGVRNVTPFLGYVNPDSPLETSADGRYLLSGDIGRFADDGRLLVVDRKKDIIVTGGENVASGEVERAIDAHSAVRESAVVGRRDPRWGEAVTAVVVLDGTADEHDLRAHCRERLAGYKVPKTFEFVDALPRNSMGKVQKFLLREPKP</sequence>
<evidence type="ECO:0000256" key="2">
    <source>
        <dbReference type="ARBA" id="ARBA00022598"/>
    </source>
</evidence>
<dbReference type="InterPro" id="IPR020845">
    <property type="entry name" value="AMP-binding_CS"/>
</dbReference>
<gene>
    <name evidence="5" type="ORF">JT362_10460</name>
</gene>
<comment type="similarity">
    <text evidence="1">Belongs to the ATP-dependent AMP-binding enzyme family.</text>
</comment>
<reference evidence="5 6" key="1">
    <citation type="submission" date="2021-02" db="EMBL/GenBank/DDBJ databases">
        <title>Actinophytocola xerophila sp. nov., isolated from soil of cotton cropping field.</title>
        <authorList>
            <person name="Huang R."/>
            <person name="Chen X."/>
            <person name="Ge X."/>
            <person name="Liu W."/>
        </authorList>
    </citation>
    <scope>NUCLEOTIDE SEQUENCE [LARGE SCALE GENOMIC DNA]</scope>
    <source>
        <strain evidence="5 6">S1-96</strain>
    </source>
</reference>
<dbReference type="InterPro" id="IPR000873">
    <property type="entry name" value="AMP-dep_synth/lig_dom"/>
</dbReference>
<dbReference type="RefSeq" id="WP_260190907.1">
    <property type="nucleotide sequence ID" value="NZ_JAFFZE010000009.1"/>
</dbReference>
<accession>A0ABT2J8D4</accession>
<keyword evidence="6" id="KW-1185">Reference proteome</keyword>
<dbReference type="InterPro" id="IPR025110">
    <property type="entry name" value="AMP-bd_C"/>
</dbReference>